<dbReference type="InterPro" id="IPR034085">
    <property type="entry name" value="TOG"/>
</dbReference>
<feature type="repeat" description="HEAT" evidence="8">
    <location>
        <begin position="1762"/>
        <end position="1799"/>
    </location>
</feature>
<dbReference type="GO" id="GO:0032543">
    <property type="term" value="P:mitochondrial translation"/>
    <property type="evidence" value="ECO:0007669"/>
    <property type="project" value="UniProtKB-UniRule"/>
</dbReference>
<protein>
    <recommendedName>
        <fullName evidence="7">Glutamyl-tRNA(Gln) amidotransferase subunit B, mitochondrial</fullName>
        <shortName evidence="7">Glu-AdT subunit B</shortName>
        <ecNumber evidence="7">6.3.5.-</ecNumber>
    </recommendedName>
</protein>
<comment type="similarity">
    <text evidence="1">Belongs to the GCN1 family.</text>
</comment>
<comment type="caution">
    <text evidence="11">The sequence shown here is derived from an EMBL/GenBank/DDBJ whole genome shotgun (WGS) entry which is preliminary data.</text>
</comment>
<dbReference type="GO" id="GO:0050567">
    <property type="term" value="F:glutaminyl-tRNA synthase (glutamine-hydrolyzing) activity"/>
    <property type="evidence" value="ECO:0007669"/>
    <property type="project" value="UniProtKB-UniRule"/>
</dbReference>
<dbReference type="InterPro" id="IPR057546">
    <property type="entry name" value="HEAT_GCN1"/>
</dbReference>
<dbReference type="HAMAP" id="MF_00121">
    <property type="entry name" value="GatB"/>
    <property type="match status" value="1"/>
</dbReference>
<feature type="repeat" description="HEAT" evidence="8">
    <location>
        <begin position="1402"/>
        <end position="1437"/>
    </location>
</feature>
<dbReference type="PANTHER" id="PTHR23346:SF7">
    <property type="entry name" value="STALLED RIBOSOME SENSOR GCN1"/>
    <property type="match status" value="1"/>
</dbReference>
<comment type="similarity">
    <text evidence="7">Belongs to the GatB/GatE family. GatB subfamily.</text>
</comment>
<keyword evidence="7" id="KW-0496">Mitochondrion</keyword>
<dbReference type="InterPro" id="IPR016024">
    <property type="entry name" value="ARM-type_fold"/>
</dbReference>
<dbReference type="Gene3D" id="1.25.10.10">
    <property type="entry name" value="Leucine-rich Repeat Variant"/>
    <property type="match status" value="6"/>
</dbReference>
<keyword evidence="2 7" id="KW-0436">Ligase</keyword>
<dbReference type="GO" id="GO:0030956">
    <property type="term" value="C:glutamyl-tRNA(Gln) amidotransferase complex"/>
    <property type="evidence" value="ECO:0007669"/>
    <property type="project" value="UniProtKB-UniRule"/>
</dbReference>
<evidence type="ECO:0000256" key="6">
    <source>
        <dbReference type="ARBA" id="ARBA00022917"/>
    </source>
</evidence>
<dbReference type="GO" id="GO:0005739">
    <property type="term" value="C:mitochondrion"/>
    <property type="evidence" value="ECO:0007669"/>
    <property type="project" value="UniProtKB-SubCell"/>
</dbReference>
<dbReference type="PROSITE" id="PS01234">
    <property type="entry name" value="GATB"/>
    <property type="match status" value="1"/>
</dbReference>
<dbReference type="GO" id="GO:0000226">
    <property type="term" value="P:microtubule cytoskeleton organization"/>
    <property type="evidence" value="ECO:0007669"/>
    <property type="project" value="UniProtKB-ARBA"/>
</dbReference>
<evidence type="ECO:0000256" key="5">
    <source>
        <dbReference type="ARBA" id="ARBA00022840"/>
    </source>
</evidence>
<feature type="domain" description="TOG" evidence="10">
    <location>
        <begin position="1237"/>
        <end position="1461"/>
    </location>
</feature>
<dbReference type="SUPFAM" id="SSF55931">
    <property type="entry name" value="Glutamine synthetase/guanido kinase"/>
    <property type="match status" value="1"/>
</dbReference>
<dbReference type="SUPFAM" id="SSF48371">
    <property type="entry name" value="ARM repeat"/>
    <property type="match status" value="2"/>
</dbReference>
<reference evidence="11 12" key="1">
    <citation type="submission" date="2019-10" db="EMBL/GenBank/DDBJ databases">
        <title>Assembly and Annotation for the nematode Trichostrongylus colubriformis.</title>
        <authorList>
            <person name="Martin J."/>
        </authorList>
    </citation>
    <scope>NUCLEOTIDE SEQUENCE [LARGE SCALE GENOMIC DNA]</scope>
    <source>
        <strain evidence="11">G859</strain>
        <tissue evidence="11">Whole worm</tissue>
    </source>
</reference>
<sequence>MSTENGDQLKENVDPSETANERNEVDWLKEEVRKFASHVNNPSVRVHIQAYSQLVKVINNVETVPELFIKGIVKLAVTAAVFRYRHHASFKVSVHESIAGTAISPSKWVMLLFPQAGDSAVAELVSALGILSFYCCVSPRTTRAFERKLRVLIYAKDQANRLEKGVVEVCKDTSSAKKMVCLTTFLLKVQVCVDHNLYLDLFSKSILFSKTKAEQFVIDFCGSGLACISATEFRDLLLPNIKKSMLRSPEVALFGVVKAIQSYEHPLDVFVDELLKGLVSSVTSTSDEMRNTAIAGIVALTAMAEASTVEKIVNCLFEQLAVAKSPEQRVAILDGVAGCADAENASTSALEKVALGVIVKTTSPDKEAHENVAAAQWNTAYSWSRRLSGSSTALVSAFKSAPLLLAAVRHIGYRTLAKVFTRCGMKALPAESERQLWDEFDNVHKEPLQFISLSLLLMKSSGVGTANHTKIWEKVSVYDGVLKDRALSAMSSDDAFTWIDLTEKMILDRPISSGTPSYPPICLKSLTILLFWPHWQVRKRSSLALERILTVEESHFAEALADVIFTETVNGFVDQTLRKVMHCHQDPSSFSVPGEWYVQALRLLLTPKGPEIDRLAIHTLLLASIQRLVEVDGSVWLRWMHGHASTAHLEKSDLFKRTAIELVLRCPDRSVRDNALITLVALNFPSLRDELWRHIEESVAELDVGEYLRIPERHVSIYQCSEGHLYNTEVLEFDEGEITYNMRRENKAYSFRDQLAEMQLRRELAEKKRKEGKLTAAQKLVMEKELAKEKEIRDEMRQMYIVAEAKTSLLFDYCIPLTRSYLVSENAAKLFFAYRDAAFPHSEDYLDELLGSTILRVIGAPCHVADWHDEPLESALQRSLQLLNERAFVVETGDDDDAFFFEDVVGAPQLTVLYPMMRELLSPSSRYGDDVREATLTLLQNAIHRRFLKDNAVLQLPMNQYATLLLSEYARSLSPHARQALVQLVCLANETGDTGPRVVDLARSALAYLDNDSCDLRENVIKVLSAPQLLTRLVLSSEDGQFALECLVRVFVARFDSVEAVAEQASQLWYASVFHLRPEMAEPLIVHFVDKCVSPVKFVRESAAGATAAFVKEFPDRMPTLLNKLDEVYNDLVKIRPPVFDEVGRMVSDSVDEWVRRSGVGQVLGRMTPYVESKHAMQFIRLIVPQGLADSHAECRNGMRDAAVEVVRMHGRAVMNELLPFLEHLSDTTPSGGEHDNLKQGLVVLLGTLAQFLDPSSDKVRDIVARLMEALSTPSQPELDLLPAIQKALLEKKNAKHREGGLLALEILCSTVGKLFEPYMIQALPSLLLCFGDSDEKVRRAAEDTAVAMMSSMSPHGTKLVLPSLLTALDDESWRTKCAATELLGSMAFCAPRQLSACLPSIVPKLIEVLADSSSKVQRSGEKALRQIASVIRNPEILGVSNQLIAGLLDPASKTNYALQVSPHSTVDRSGAAQGLCEVLAGIGSEQLEFVMPEIIAATESTEVTAETRDGYILMYIYLPMVFGEKFLPYLPQIVPPILKALADENEYVRASALKAGQRLIAQYCSHARRLLLPQLQNALHDENWRIRHASVQLIGDFLFTISGVSGKSTSSTANEDDTMGMEHAGKSIVRALGQQCRDSVLAGLYLARSDVALIVRQAAGHVWKIVVANTPRTLKEIMKVLFEMVVDSLASTCEERQQMGARCLGELVRKMGEKIINEILPILEMNQKSDDLEKRVGVAIALHEIMNNITKDVLSHYLENLVTPVRNGICDSSPVVRSAAAETFSVLYQMVGHEALDEIITPLLEKLTPEKEDVLAGLCEIMRQNSRQMLPYLLPRLTRPPINVHALCSLASVAGVYHIQEPLYFLFLSVMIDSCEKVVIAVTDEEGVPVLVDYLLKQATKGNVPAIVLLHTYVAKSGVSLNYLVNDLLPGLLHLYMSTNAQIIDHAIQAAIGVAQALDQKEMQEAIPVVKKALNYIVAQSKGKPISGFAHPKALQPLLPMLREAILQGGIELKALAGEALGQVVSVSDVSALKAHVVNITGPLVRILGDRYPANVKLAVLETLSKLLDKVDTLLRPFLPQLQSTFLKALQDPTSRAVRLVAGGALARLLRIHLKPEPLVTEILKMLAHSQDQALLETTFVAARALVGEITSPLTEATIQEGYRVCELQYSMPLDNPTELDTSLTVCSGALYGELAVRTKGFCSKNIFRDVENCSKPRVRQAMAIALQQMCQTDASTIWSEAESACRTALMAAFVAETPVACAALRAAAHLLISFRFDEDKLSATGMADLTTPAFSACSIFTRRVPTGDRFGGDVHVQLNTKTKLFSRASSNDDALPNNQVASFDMATPGTLPVLNKSCVMHAIRMAILLNCEIPSRCRFDRKHYFYADMPAGYQITQSDQPLARNGRFVFSVRVTQLQLEQDSGKTIHFGQSSLIDLNRAGAPLVEVVTEPDFSTALEAKCFVQQLRLLLMHHDICRGEMHKGHLRVDANVSLSHNGNKGIRTEVKNINSLRHLHTAINFEINRQYEVISSGNRVVNETRTCDEHGRTMPMRDKEEITDYRFIPEPNLPFLKIRPEWLTECASSMSSEPSYIKYQRFGFEPRRAVYYAEFVTWMNELKLIMLKAKASYPPLDPEFANQFMAIVEFYVLGRVTKLRAIETLKAFLHNVQDAEQFFNENNFWRITDEVVIDKMVEEVLARNKKLLEKASTGHAKSLTRLRALLIEESEKRLGVEEAESAIKARLLNLKDLSR</sequence>
<evidence type="ECO:0000256" key="9">
    <source>
        <dbReference type="SAM" id="MobiDB-lite"/>
    </source>
</evidence>
<comment type="subunit">
    <text evidence="7">Subunit of the heterotrimeric GatCAB amidotransferase (AdT) complex, composed of A, B and C subunits.</text>
</comment>
<dbReference type="NCBIfam" id="NF004012">
    <property type="entry name" value="PRK05477.1-2"/>
    <property type="match status" value="1"/>
</dbReference>
<dbReference type="InterPro" id="IPR017958">
    <property type="entry name" value="Gln-tRNA_amidoTrfase_suB_CS"/>
</dbReference>
<dbReference type="InterPro" id="IPR056810">
    <property type="entry name" value="GNC1-like_N"/>
</dbReference>
<dbReference type="PROSITE" id="PS50077">
    <property type="entry name" value="HEAT_REPEAT"/>
    <property type="match status" value="3"/>
</dbReference>
<dbReference type="PANTHER" id="PTHR23346">
    <property type="entry name" value="TRANSLATIONAL ACTIVATOR GCN1-RELATED"/>
    <property type="match status" value="1"/>
</dbReference>
<gene>
    <name evidence="11" type="ORF">GCK32_000937</name>
</gene>
<dbReference type="Pfam" id="PF24987">
    <property type="entry name" value="HEAT_EF3_N"/>
    <property type="match status" value="2"/>
</dbReference>
<dbReference type="GO" id="GO:0034198">
    <property type="term" value="P:cellular response to amino acid starvation"/>
    <property type="evidence" value="ECO:0007669"/>
    <property type="project" value="TreeGrafter"/>
</dbReference>
<dbReference type="Pfam" id="PF23271">
    <property type="entry name" value="HEAT_GCN1"/>
    <property type="match status" value="1"/>
</dbReference>
<accession>A0AAN8FZK6</accession>
<dbReference type="GO" id="GO:0005829">
    <property type="term" value="C:cytosol"/>
    <property type="evidence" value="ECO:0007669"/>
    <property type="project" value="TreeGrafter"/>
</dbReference>
<evidence type="ECO:0000259" key="10">
    <source>
        <dbReference type="SMART" id="SM01349"/>
    </source>
</evidence>
<keyword evidence="5 7" id="KW-0067">ATP-binding</keyword>
<evidence type="ECO:0000313" key="12">
    <source>
        <dbReference type="Proteomes" id="UP001331761"/>
    </source>
</evidence>
<keyword evidence="4 7" id="KW-0547">Nucleotide-binding</keyword>
<evidence type="ECO:0000256" key="3">
    <source>
        <dbReference type="ARBA" id="ARBA00022737"/>
    </source>
</evidence>
<dbReference type="InterPro" id="IPR018027">
    <property type="entry name" value="Asn/Gln_amidotransferase"/>
</dbReference>
<dbReference type="InterPro" id="IPR011989">
    <property type="entry name" value="ARM-like"/>
</dbReference>
<feature type="compositionally biased region" description="Basic and acidic residues" evidence="9">
    <location>
        <begin position="7"/>
        <end position="23"/>
    </location>
</feature>
<dbReference type="Proteomes" id="UP001331761">
    <property type="component" value="Unassembled WGS sequence"/>
</dbReference>
<comment type="function">
    <text evidence="7">Allows the formation of correctly charged Gln-tRNA(Gln) through the transamidation of misacylated Glu-tRNA(Gln) in the mitochondria. The reaction takes place in the presence of glutamine and ATP through an activated gamma-phospho-Glu-tRNA(Gln).</text>
</comment>
<dbReference type="GO" id="GO:0006417">
    <property type="term" value="P:regulation of translation"/>
    <property type="evidence" value="ECO:0007669"/>
    <property type="project" value="TreeGrafter"/>
</dbReference>
<name>A0AAN8FZK6_TRICO</name>
<dbReference type="InterPro" id="IPR004413">
    <property type="entry name" value="GatB"/>
</dbReference>
<evidence type="ECO:0000256" key="1">
    <source>
        <dbReference type="ARBA" id="ARBA00007366"/>
    </source>
</evidence>
<evidence type="ECO:0000256" key="7">
    <source>
        <dbReference type="HAMAP-Rule" id="MF_03147"/>
    </source>
</evidence>
<dbReference type="SMART" id="SM01349">
    <property type="entry name" value="TOG"/>
    <property type="match status" value="1"/>
</dbReference>
<dbReference type="EMBL" id="WIXE01007634">
    <property type="protein sequence ID" value="KAK5980245.1"/>
    <property type="molecule type" value="Genomic_DNA"/>
</dbReference>
<dbReference type="InterPro" id="IPR014746">
    <property type="entry name" value="Gln_synth/guanido_kin_cat_dom"/>
</dbReference>
<dbReference type="EC" id="6.3.5.-" evidence="7"/>
<comment type="subcellular location">
    <subcellularLocation>
        <location evidence="7">Mitochondrion</location>
    </subcellularLocation>
</comment>
<evidence type="ECO:0000256" key="8">
    <source>
        <dbReference type="PROSITE-ProRule" id="PRU00103"/>
    </source>
</evidence>
<evidence type="ECO:0000313" key="11">
    <source>
        <dbReference type="EMBL" id="KAK5980245.1"/>
    </source>
</evidence>
<proteinExistence type="inferred from homology"/>
<keyword evidence="12" id="KW-1185">Reference proteome</keyword>
<feature type="region of interest" description="Disordered" evidence="9">
    <location>
        <begin position="1"/>
        <end position="23"/>
    </location>
</feature>
<keyword evidence="6 7" id="KW-0648">Protein biosynthesis</keyword>
<dbReference type="Pfam" id="PF02934">
    <property type="entry name" value="GatB_N"/>
    <property type="match status" value="1"/>
</dbReference>
<organism evidence="11 12">
    <name type="scientific">Trichostrongylus colubriformis</name>
    <name type="common">Black scour worm</name>
    <dbReference type="NCBI Taxonomy" id="6319"/>
    <lineage>
        <taxon>Eukaryota</taxon>
        <taxon>Metazoa</taxon>
        <taxon>Ecdysozoa</taxon>
        <taxon>Nematoda</taxon>
        <taxon>Chromadorea</taxon>
        <taxon>Rhabditida</taxon>
        <taxon>Rhabditina</taxon>
        <taxon>Rhabditomorpha</taxon>
        <taxon>Strongyloidea</taxon>
        <taxon>Trichostrongylidae</taxon>
        <taxon>Trichostrongylus</taxon>
    </lineage>
</organism>
<comment type="catalytic activity">
    <reaction evidence="7">
        <text>L-glutamyl-tRNA(Gln) + L-glutamine + ATP + H2O = L-glutaminyl-tRNA(Gln) + L-glutamate + ADP + phosphate + H(+)</text>
        <dbReference type="Rhea" id="RHEA:17521"/>
        <dbReference type="Rhea" id="RHEA-COMP:9681"/>
        <dbReference type="Rhea" id="RHEA-COMP:9684"/>
        <dbReference type="ChEBI" id="CHEBI:15377"/>
        <dbReference type="ChEBI" id="CHEBI:15378"/>
        <dbReference type="ChEBI" id="CHEBI:29985"/>
        <dbReference type="ChEBI" id="CHEBI:30616"/>
        <dbReference type="ChEBI" id="CHEBI:43474"/>
        <dbReference type="ChEBI" id="CHEBI:58359"/>
        <dbReference type="ChEBI" id="CHEBI:78520"/>
        <dbReference type="ChEBI" id="CHEBI:78521"/>
        <dbReference type="ChEBI" id="CHEBI:456216"/>
    </reaction>
</comment>
<dbReference type="InterPro" id="IPR006075">
    <property type="entry name" value="Asn/Gln-tRNA_Trfase_suB/E_cat"/>
</dbReference>
<dbReference type="Pfam" id="PF02637">
    <property type="entry name" value="GatB_Yqey"/>
    <property type="match status" value="1"/>
</dbReference>
<dbReference type="NCBIfam" id="TIGR00133">
    <property type="entry name" value="gatB"/>
    <property type="match status" value="1"/>
</dbReference>
<dbReference type="InterPro" id="IPR021133">
    <property type="entry name" value="HEAT_type_2"/>
</dbReference>
<dbReference type="GO" id="GO:0019887">
    <property type="term" value="F:protein kinase regulator activity"/>
    <property type="evidence" value="ECO:0007669"/>
    <property type="project" value="TreeGrafter"/>
</dbReference>
<evidence type="ECO:0000256" key="4">
    <source>
        <dbReference type="ARBA" id="ARBA00022741"/>
    </source>
</evidence>
<evidence type="ECO:0000256" key="2">
    <source>
        <dbReference type="ARBA" id="ARBA00022598"/>
    </source>
</evidence>
<dbReference type="Pfam" id="PF24993">
    <property type="entry name" value="GNC1_N"/>
    <property type="match status" value="1"/>
</dbReference>
<dbReference type="GO" id="GO:0005524">
    <property type="term" value="F:ATP binding"/>
    <property type="evidence" value="ECO:0007669"/>
    <property type="project" value="UniProtKB-KW"/>
</dbReference>
<keyword evidence="3" id="KW-0677">Repeat</keyword>
<feature type="repeat" description="HEAT" evidence="8">
    <location>
        <begin position="1572"/>
        <end position="1610"/>
    </location>
</feature>
<dbReference type="GO" id="GO:0070681">
    <property type="term" value="P:glutaminyl-tRNAGln biosynthesis via transamidation"/>
    <property type="evidence" value="ECO:0007669"/>
    <property type="project" value="UniProtKB-UniRule"/>
</dbReference>